<dbReference type="Pfam" id="PF00078">
    <property type="entry name" value="RVT_1"/>
    <property type="match status" value="2"/>
</dbReference>
<proteinExistence type="predicted"/>
<sequence>MRWQVNYMRWQMRWMLRGCMLVVGQASEGNVARDTATQFPTDNSAKYSSLQPGENSQDVQGNISAKGKGIVLYNPFEILECHNAWNVRGLNSIGHQHAVGQLVREHKIKFLGLIETRVGQRNVQNIRSQLLASWSWFDDYGGPGGRIWIAWDAVEVEVVILRVERQFIHCRATNKGMHTTCLISVVYGDCDMILRRALWEGLLSLVEDAEDVPWILLGDYNAVIDNSEVCGRAADTSASMTEFRDFVTAAGLVHLPFKGCPYTWHNSSEGAEASFLQSVASVWRHPIHGTLMYGVVCKLKNLKSVFRSKRKEKGDLASNVRQAKEFLATAQALHEQHKEDIFLVLVKCCRMVYCAAVKMENMMLHQRAKLSWLKHGDQSSKVFFRKINSRRARQRVYQIYNSEGECLTEMHKVTDEFISVFQTLLGGVRRRRTIDLSWLRSDANYVLSTGEGECLILPVTEEEIKEAFFDISEESAPGPDGYTSLFYKAAWPVIGRDVCEAVKEFFVSGRLLKQINATTLTLIPKVQMPSQVSDYRPISCCNVIYKAITKVMVKRLQQVLHLIVDQSQNAFVPGRSIADNILLAQELLAGYNQVKLPPSARGIRQGDPISPYLFVIVMEVWRIILHKRVQAAADFHYHWKCKEQGILNLCFADDVLIFCKGTVQSVRVIKAVLDEFASDSGLKVNPNKSQVILSRAAQSVRYEIVNIMGFQEGSLPIRYLGVPLVSTKLSIADCRPLLQKIDARLAGWSHLNLSFAGRTQLLRSVMSAMHAYWASVFLLPKAVIKEIEARMRRFLWRGSSDRGYAKVSWDQVCKPKCEGGLGIRRVMHLNQALMLKHVWRLLREDRSSIWVQWVLLHRLQRQSLWTSNLATATWCWKQLLKISHILKPGLDYRVGNGDKFKVWLDIWHERGPLIRHYPRGPLVTGVPLDALLSEVLQQGSWAWPSETDFDVAEIIANLPQIHPGESDSIHWKLNAGCFNTAAVFSLLEPASPTVVWHVLLGGRFKIPRHTFILWLAIKGRLSTMDRPWMNDVADGCVLCNFAARETHRHLFFECPYAKRCLAILKKTVRFRWPMEEWNQGLIWASKRWRGKHLWHAGSRAVLAAIVYHIWDERNSRKFKETATSAEVWQGEQLKM</sequence>
<accession>A0AAW2JEZ8</accession>
<comment type="caution">
    <text evidence="4">The sequence shown here is derived from an EMBL/GenBank/DDBJ whole genome shotgun (WGS) entry which is preliminary data.</text>
</comment>
<dbReference type="PANTHER" id="PTHR33116:SF76">
    <property type="entry name" value="DUF4283 DOMAIN-CONTAINING PROTEIN"/>
    <property type="match status" value="1"/>
</dbReference>
<feature type="domain" description="Reverse transcriptase" evidence="2">
    <location>
        <begin position="524"/>
        <end position="584"/>
    </location>
</feature>
<dbReference type="InterPro" id="IPR043502">
    <property type="entry name" value="DNA/RNA_pol_sf"/>
</dbReference>
<dbReference type="PANTHER" id="PTHR33116">
    <property type="entry name" value="REVERSE TRANSCRIPTASE ZINC-BINDING DOMAIN-CONTAINING PROTEIN-RELATED-RELATED"/>
    <property type="match status" value="1"/>
</dbReference>
<organism evidence="4">
    <name type="scientific">Sesamum radiatum</name>
    <name type="common">Black benniseed</name>
    <dbReference type="NCBI Taxonomy" id="300843"/>
    <lineage>
        <taxon>Eukaryota</taxon>
        <taxon>Viridiplantae</taxon>
        <taxon>Streptophyta</taxon>
        <taxon>Embryophyta</taxon>
        <taxon>Tracheophyta</taxon>
        <taxon>Spermatophyta</taxon>
        <taxon>Magnoliopsida</taxon>
        <taxon>eudicotyledons</taxon>
        <taxon>Gunneridae</taxon>
        <taxon>Pentapetalae</taxon>
        <taxon>asterids</taxon>
        <taxon>lamiids</taxon>
        <taxon>Lamiales</taxon>
        <taxon>Pedaliaceae</taxon>
        <taxon>Sesamum</taxon>
    </lineage>
</organism>
<dbReference type="InterPro" id="IPR000477">
    <property type="entry name" value="RT_dom"/>
</dbReference>
<dbReference type="Gene3D" id="3.60.10.10">
    <property type="entry name" value="Endonuclease/exonuclease/phosphatase"/>
    <property type="match status" value="1"/>
</dbReference>
<dbReference type="EMBL" id="JACGWJ010000387">
    <property type="protein sequence ID" value="KAL0292813.1"/>
    <property type="molecule type" value="Genomic_DNA"/>
</dbReference>
<reference evidence="4" key="2">
    <citation type="journal article" date="2024" name="Plant">
        <title>Genomic evolution and insights into agronomic trait innovations of Sesamum species.</title>
        <authorList>
            <person name="Miao H."/>
            <person name="Wang L."/>
            <person name="Qu L."/>
            <person name="Liu H."/>
            <person name="Sun Y."/>
            <person name="Le M."/>
            <person name="Wang Q."/>
            <person name="Wei S."/>
            <person name="Zheng Y."/>
            <person name="Lin W."/>
            <person name="Duan Y."/>
            <person name="Cao H."/>
            <person name="Xiong S."/>
            <person name="Wang X."/>
            <person name="Wei L."/>
            <person name="Li C."/>
            <person name="Ma Q."/>
            <person name="Ju M."/>
            <person name="Zhao R."/>
            <person name="Li G."/>
            <person name="Mu C."/>
            <person name="Tian Q."/>
            <person name="Mei H."/>
            <person name="Zhang T."/>
            <person name="Gao T."/>
            <person name="Zhang H."/>
        </authorList>
    </citation>
    <scope>NUCLEOTIDE SEQUENCE</scope>
    <source>
        <strain evidence="4">G02</strain>
    </source>
</reference>
<dbReference type="Pfam" id="PF13966">
    <property type="entry name" value="zf-RVT"/>
    <property type="match status" value="1"/>
</dbReference>
<dbReference type="InterPro" id="IPR026960">
    <property type="entry name" value="RVT-Znf"/>
</dbReference>
<evidence type="ECO:0000259" key="3">
    <source>
        <dbReference type="Pfam" id="PF13966"/>
    </source>
</evidence>
<dbReference type="CDD" id="cd01650">
    <property type="entry name" value="RT_nLTR_like"/>
    <property type="match status" value="1"/>
</dbReference>
<protein>
    <submittedName>
        <fullName evidence="4">Retrovirus-related Pol polyprotein from type-2 retrotransposable element R2DM</fullName>
    </submittedName>
</protein>
<dbReference type="SUPFAM" id="SSF56219">
    <property type="entry name" value="DNase I-like"/>
    <property type="match status" value="1"/>
</dbReference>
<feature type="domain" description="Reverse transcriptase" evidence="2">
    <location>
        <begin position="599"/>
        <end position="723"/>
    </location>
</feature>
<gene>
    <name evidence="4" type="ORF">Sradi_6972000</name>
</gene>
<keyword evidence="1" id="KW-0732">Signal</keyword>
<reference evidence="4" key="1">
    <citation type="submission" date="2020-06" db="EMBL/GenBank/DDBJ databases">
        <authorList>
            <person name="Li T."/>
            <person name="Hu X."/>
            <person name="Zhang T."/>
            <person name="Song X."/>
            <person name="Zhang H."/>
            <person name="Dai N."/>
            <person name="Sheng W."/>
            <person name="Hou X."/>
            <person name="Wei L."/>
        </authorList>
    </citation>
    <scope>NUCLEOTIDE SEQUENCE</scope>
    <source>
        <strain evidence="4">G02</strain>
        <tissue evidence="4">Leaf</tissue>
    </source>
</reference>
<evidence type="ECO:0000256" key="1">
    <source>
        <dbReference type="SAM" id="SignalP"/>
    </source>
</evidence>
<feature type="chain" id="PRO_5043845113" evidence="1">
    <location>
        <begin position="27"/>
        <end position="1135"/>
    </location>
</feature>
<evidence type="ECO:0000313" key="4">
    <source>
        <dbReference type="EMBL" id="KAL0292813.1"/>
    </source>
</evidence>
<evidence type="ECO:0000259" key="2">
    <source>
        <dbReference type="Pfam" id="PF00078"/>
    </source>
</evidence>
<feature type="domain" description="Reverse transcriptase zinc-binding" evidence="3">
    <location>
        <begin position="978"/>
        <end position="1059"/>
    </location>
</feature>
<dbReference type="AlphaFoldDB" id="A0AAW2JEZ8"/>
<dbReference type="InterPro" id="IPR036691">
    <property type="entry name" value="Endo/exonu/phosph_ase_sf"/>
</dbReference>
<feature type="signal peptide" evidence="1">
    <location>
        <begin position="1"/>
        <end position="26"/>
    </location>
</feature>
<name>A0AAW2JEZ8_SESRA</name>
<dbReference type="SUPFAM" id="SSF56672">
    <property type="entry name" value="DNA/RNA polymerases"/>
    <property type="match status" value="1"/>
</dbReference>